<feature type="transmembrane region" description="Helical" evidence="3">
    <location>
        <begin position="183"/>
        <end position="201"/>
    </location>
</feature>
<feature type="transmembrane region" description="Helical" evidence="3">
    <location>
        <begin position="255"/>
        <end position="275"/>
    </location>
</feature>
<dbReference type="HOGENOM" id="CLU_005027_1_1_1"/>
<dbReference type="InterPro" id="IPR006598">
    <property type="entry name" value="CAP10"/>
</dbReference>
<protein>
    <recommendedName>
        <fullName evidence="4">Glycosyl transferase CAP10 domain-containing protein</fullName>
    </recommendedName>
</protein>
<evidence type="ECO:0000256" key="3">
    <source>
        <dbReference type="SAM" id="Phobius"/>
    </source>
</evidence>
<dbReference type="EMBL" id="DS995705">
    <property type="protein sequence ID" value="EEQ33107.1"/>
    <property type="molecule type" value="Genomic_DNA"/>
</dbReference>
<feature type="transmembrane region" description="Helical" evidence="3">
    <location>
        <begin position="303"/>
        <end position="322"/>
    </location>
</feature>
<feature type="domain" description="Glycosyl transferase CAP10" evidence="4">
    <location>
        <begin position="667"/>
        <end position="975"/>
    </location>
</feature>
<evidence type="ECO:0000313" key="5">
    <source>
        <dbReference type="EMBL" id="EEQ33107.1"/>
    </source>
</evidence>
<feature type="transmembrane region" description="Helical" evidence="3">
    <location>
        <begin position="389"/>
        <end position="412"/>
    </location>
</feature>
<dbReference type="InterPro" id="IPR051091">
    <property type="entry name" value="O-Glucosyltr/Glycosyltrsf_90"/>
</dbReference>
<feature type="transmembrane region" description="Helical" evidence="3">
    <location>
        <begin position="33"/>
        <end position="52"/>
    </location>
</feature>
<reference evidence="6" key="1">
    <citation type="journal article" date="2012" name="MBio">
        <title>Comparative genome analysis of Trichophyton rubrum and related dermatophytes reveals candidate genes involved in infection.</title>
        <authorList>
            <person name="Martinez D.A."/>
            <person name="Oliver B.G."/>
            <person name="Graeser Y."/>
            <person name="Goldberg J.M."/>
            <person name="Li W."/>
            <person name="Martinez-Rossi N.M."/>
            <person name="Monod M."/>
            <person name="Shelest E."/>
            <person name="Barton R.C."/>
            <person name="Birch E."/>
            <person name="Brakhage A.A."/>
            <person name="Chen Z."/>
            <person name="Gurr S.J."/>
            <person name="Heiman D."/>
            <person name="Heitman J."/>
            <person name="Kosti I."/>
            <person name="Rossi A."/>
            <person name="Saif S."/>
            <person name="Samalova M."/>
            <person name="Saunders C.W."/>
            <person name="Shea T."/>
            <person name="Summerbell R.C."/>
            <person name="Xu J."/>
            <person name="Young S."/>
            <person name="Zeng Q."/>
            <person name="Birren B.W."/>
            <person name="Cuomo C.A."/>
            <person name="White T.C."/>
        </authorList>
    </citation>
    <scope>NUCLEOTIDE SEQUENCE [LARGE SCALE GENOMIC DNA]</scope>
    <source>
        <strain evidence="6">ATCC MYA-4605 / CBS 113480</strain>
    </source>
</reference>
<name>C5FTA4_ARTOC</name>
<keyword evidence="6" id="KW-1185">Reference proteome</keyword>
<sequence>MSKFPCWPSFNDNENAYNELVCICKCMKKRSMAIAPCLQFLLFSSNASAIYYRPSESLSIILFTSGIILLTISFLSFSFSRGEPGSGLQDDKAPLPRSDLSYFSPLEKRRPQVRETWMIFAFTVALLSARIELHGYLVRHVGCSVFDDITLLPFILSLYEYWNFKHTKRKGRFRLGGILRGPFGYVCESAFLIIAGLAIRPLRDGWRSSIICPSVTNERRIVLWLQILRELLDSAIVIAAEILARSPIRRSDGPAWQVTTTWGLLLMGSAIFWAFGKSGTYFLPASRNEPLFSEFQPSRAGDMIVQSLFISIFIISAAKWIVNAKALTLSFVLSILAARHNLTSSIVSTMLEPYPSMPFVTGLLAIALLHGAAVLYVRHTLPADPIPSWLPYFLFLFLILASLLHCLSWTIFQQRTIPEHPINVLMNNARQRQAQWLAEAKYSTDLQGAVYEYKERYGLPPPPGFDIWYEYATNRSSLIIDNFDQIHRDILPFRALTPSALRHLTSSMSSNQWNDIAAVVIRDGVAEAQPDVIPTHRWMIYGIVQMITPFATYLPDMDIVFNINDECRVSVPWDTIKAMNNTAESGLSSLDYNMSNVWSKDRSLSWALSRSNDQVAHSHFMEHSRRDTFHSIVSKSCPPDSKARTEYQWQHDTLCISCAKPHTMGQFLQDWELSGDICHQPDLANLHGFFLSPSAFKVSRELLPVFSQSKVSGFNDILYPSAWNYLEKAKYSPSDEYPDPRYDQKEAAVFWRGTTSEGFSESGTWKGMARQRLLHLANNNTNPVSMLLPSWSKGFFSYSTLTPSMASQSLELNLSIGIAEEIVRCGKKDRDVQRRELGITRRVQFDEHWKYRFLFDLDGAGFSGRFLSFLQSNSLPFRTAIFRQWFDTRLMPWLHFVPQDIRFHDLWSTLAFFAGARTVGENGKVTKVLMKPHTREGGIIAGEGKKWAEETLRKEDMEIYLFRLLLEWGRLTDDRRDELGFGG</sequence>
<dbReference type="RefSeq" id="XP_002846057.1">
    <property type="nucleotide sequence ID" value="XM_002846011.1"/>
</dbReference>
<feature type="transmembrane region" description="Helical" evidence="3">
    <location>
        <begin position="117"/>
        <end position="138"/>
    </location>
</feature>
<accession>C5FTA4</accession>
<dbReference type="GeneID" id="9224346"/>
<gene>
    <name evidence="5" type="ORF">MCYG_05926</name>
</gene>
<organism evidence="5 6">
    <name type="scientific">Arthroderma otae (strain ATCC MYA-4605 / CBS 113480)</name>
    <name type="common">Microsporum canis</name>
    <dbReference type="NCBI Taxonomy" id="554155"/>
    <lineage>
        <taxon>Eukaryota</taxon>
        <taxon>Fungi</taxon>
        <taxon>Dikarya</taxon>
        <taxon>Ascomycota</taxon>
        <taxon>Pezizomycotina</taxon>
        <taxon>Eurotiomycetes</taxon>
        <taxon>Eurotiomycetidae</taxon>
        <taxon>Onygenales</taxon>
        <taxon>Arthrodermataceae</taxon>
        <taxon>Microsporum</taxon>
    </lineage>
</organism>
<dbReference type="SMART" id="SM00672">
    <property type="entry name" value="CAP10"/>
    <property type="match status" value="1"/>
</dbReference>
<keyword evidence="3" id="KW-0472">Membrane</keyword>
<evidence type="ECO:0000256" key="2">
    <source>
        <dbReference type="ARBA" id="ARBA00022679"/>
    </source>
</evidence>
<dbReference type="OMA" id="FDIWYEY"/>
<dbReference type="VEuPathDB" id="FungiDB:MCYG_05926"/>
<dbReference type="PANTHER" id="PTHR12203:SF35">
    <property type="entry name" value="PROTEIN O-GLUCOSYLTRANSFERASE 1"/>
    <property type="match status" value="1"/>
</dbReference>
<keyword evidence="3" id="KW-0812">Transmembrane</keyword>
<evidence type="ECO:0000256" key="1">
    <source>
        <dbReference type="ARBA" id="ARBA00010118"/>
    </source>
</evidence>
<proteinExistence type="inferred from homology"/>
<keyword evidence="3" id="KW-1133">Transmembrane helix</keyword>
<dbReference type="Pfam" id="PF05686">
    <property type="entry name" value="Glyco_transf_90"/>
    <property type="match status" value="1"/>
</dbReference>
<feature type="transmembrane region" description="Helical" evidence="3">
    <location>
        <begin position="58"/>
        <end position="79"/>
    </location>
</feature>
<dbReference type="eggNOG" id="ENOG502QUUP">
    <property type="taxonomic scope" value="Eukaryota"/>
</dbReference>
<dbReference type="GO" id="GO:0016740">
    <property type="term" value="F:transferase activity"/>
    <property type="evidence" value="ECO:0007669"/>
    <property type="project" value="UniProtKB-KW"/>
</dbReference>
<evidence type="ECO:0000313" key="6">
    <source>
        <dbReference type="Proteomes" id="UP000002035"/>
    </source>
</evidence>
<feature type="transmembrane region" description="Helical" evidence="3">
    <location>
        <begin position="357"/>
        <end position="377"/>
    </location>
</feature>
<keyword evidence="2" id="KW-0808">Transferase</keyword>
<dbReference type="AlphaFoldDB" id="C5FTA4"/>
<feature type="transmembrane region" description="Helical" evidence="3">
    <location>
        <begin position="329"/>
        <end position="351"/>
    </location>
</feature>
<comment type="similarity">
    <text evidence="1">Belongs to the glycosyltransferase 90 family.</text>
</comment>
<dbReference type="OrthoDB" id="541052at2759"/>
<evidence type="ECO:0000259" key="4">
    <source>
        <dbReference type="SMART" id="SM00672"/>
    </source>
</evidence>
<dbReference type="PANTHER" id="PTHR12203">
    <property type="entry name" value="KDEL LYS-ASP-GLU-LEU CONTAINING - RELATED"/>
    <property type="match status" value="1"/>
</dbReference>
<dbReference type="Proteomes" id="UP000002035">
    <property type="component" value="Unassembled WGS sequence"/>
</dbReference>